<evidence type="ECO:0000313" key="11">
    <source>
        <dbReference type="EMBL" id="SDY39299.1"/>
    </source>
</evidence>
<gene>
    <name evidence="11" type="ORF">SAMN04488579_13017</name>
</gene>
<dbReference type="Pfam" id="PF03951">
    <property type="entry name" value="Gln-synt_N"/>
    <property type="match status" value="1"/>
</dbReference>
<dbReference type="PANTHER" id="PTHR43785:SF12">
    <property type="entry name" value="TYPE-1 GLUTAMINE SYNTHETASE 2"/>
    <property type="match status" value="1"/>
</dbReference>
<name>A0A1H3JI95_EUBBA</name>
<dbReference type="PROSITE" id="PS00181">
    <property type="entry name" value="GLNA_ATP"/>
    <property type="match status" value="1"/>
</dbReference>
<feature type="domain" description="GS catalytic" evidence="10">
    <location>
        <begin position="109"/>
        <end position="431"/>
    </location>
</feature>
<dbReference type="SUPFAM" id="SSF55931">
    <property type="entry name" value="Glutamine synthetase/guanido kinase"/>
    <property type="match status" value="1"/>
</dbReference>
<evidence type="ECO:0000256" key="3">
    <source>
        <dbReference type="ARBA" id="ARBA00022598"/>
    </source>
</evidence>
<dbReference type="PANTHER" id="PTHR43785">
    <property type="entry name" value="GAMMA-GLUTAMYLPUTRESCINE SYNTHETASE"/>
    <property type="match status" value="1"/>
</dbReference>
<evidence type="ECO:0000259" key="10">
    <source>
        <dbReference type="PROSITE" id="PS51987"/>
    </source>
</evidence>
<evidence type="ECO:0000259" key="9">
    <source>
        <dbReference type="PROSITE" id="PS51986"/>
    </source>
</evidence>
<keyword evidence="6" id="KW-0460">Magnesium</keyword>
<dbReference type="GO" id="GO:0004356">
    <property type="term" value="F:glutamine synthetase activity"/>
    <property type="evidence" value="ECO:0007669"/>
    <property type="project" value="InterPro"/>
</dbReference>
<dbReference type="GO" id="GO:0005524">
    <property type="term" value="F:ATP binding"/>
    <property type="evidence" value="ECO:0007669"/>
    <property type="project" value="UniProtKB-KW"/>
</dbReference>
<dbReference type="PROSITE" id="PS51986">
    <property type="entry name" value="GS_BETA_GRASP"/>
    <property type="match status" value="1"/>
</dbReference>
<dbReference type="SMART" id="SM01230">
    <property type="entry name" value="Gln-synt_C"/>
    <property type="match status" value="1"/>
</dbReference>
<dbReference type="InterPro" id="IPR014746">
    <property type="entry name" value="Gln_synth/guanido_kin_cat_dom"/>
</dbReference>
<dbReference type="SUPFAM" id="SSF54368">
    <property type="entry name" value="Glutamine synthetase, N-terminal domain"/>
    <property type="match status" value="1"/>
</dbReference>
<dbReference type="GO" id="GO:0006542">
    <property type="term" value="P:glutamine biosynthetic process"/>
    <property type="evidence" value="ECO:0007669"/>
    <property type="project" value="InterPro"/>
</dbReference>
<organism evidence="11 12">
    <name type="scientific">Eubacterium barkeri</name>
    <name type="common">Clostridium barkeri</name>
    <dbReference type="NCBI Taxonomy" id="1528"/>
    <lineage>
        <taxon>Bacteria</taxon>
        <taxon>Bacillati</taxon>
        <taxon>Bacillota</taxon>
        <taxon>Clostridia</taxon>
        <taxon>Eubacteriales</taxon>
        <taxon>Eubacteriaceae</taxon>
        <taxon>Eubacterium</taxon>
    </lineage>
</organism>
<dbReference type="RefSeq" id="WP_090247072.1">
    <property type="nucleotide sequence ID" value="NZ_FNOU01000030.1"/>
</dbReference>
<evidence type="ECO:0000256" key="4">
    <source>
        <dbReference type="ARBA" id="ARBA00022741"/>
    </source>
</evidence>
<dbReference type="PROSITE" id="PS51987">
    <property type="entry name" value="GS_CATALYTIC"/>
    <property type="match status" value="1"/>
</dbReference>
<keyword evidence="3" id="KW-0436">Ligase</keyword>
<dbReference type="Gene3D" id="3.10.20.70">
    <property type="entry name" value="Glutamine synthetase, N-terminal domain"/>
    <property type="match status" value="1"/>
</dbReference>
<dbReference type="Gene3D" id="3.30.590.10">
    <property type="entry name" value="Glutamine synthetase/guanido kinase, catalytic domain"/>
    <property type="match status" value="1"/>
</dbReference>
<dbReference type="Pfam" id="PF00120">
    <property type="entry name" value="Gln-synt_C"/>
    <property type="match status" value="1"/>
</dbReference>
<evidence type="ECO:0000256" key="2">
    <source>
        <dbReference type="ARBA" id="ARBA00009897"/>
    </source>
</evidence>
<dbReference type="InterPro" id="IPR008147">
    <property type="entry name" value="Gln_synt_N"/>
</dbReference>
<dbReference type="InterPro" id="IPR036651">
    <property type="entry name" value="Gln_synt_N_sf"/>
</dbReference>
<dbReference type="AlphaFoldDB" id="A0A1H3JI95"/>
<evidence type="ECO:0000313" key="12">
    <source>
        <dbReference type="Proteomes" id="UP000199652"/>
    </source>
</evidence>
<keyword evidence="12" id="KW-1185">Reference proteome</keyword>
<proteinExistence type="inferred from homology"/>
<evidence type="ECO:0000256" key="1">
    <source>
        <dbReference type="ARBA" id="ARBA00001946"/>
    </source>
</evidence>
<protein>
    <submittedName>
        <fullName evidence="11">Glutamine synthetase</fullName>
    </submittedName>
</protein>
<sequence length="431" mass="47513">MTIGNTTLDILTFIEANDIKFLRMQFCGLDGLSRNIAISSNQVENAIFYGIPFDASSVPGFEDAGCSDLLLKPDFKTIMVLPWRPQKGKVARVLCDVVTPDGRPYEGDSRYILKQQVARLHRQGYTMNIGAECEFFLFQLGADGAPTMEPVDRAGYADLAPYDKGENTRREIIFTLEEMGFDIESSHHESADGQHEIDFKYSGALESADNIITFRNVVKTVAGRHGLHATFMPKPLNGQAGSGMHINLSLTKDGENLFVGAASELSEAARHFAAGVLHHVPGMMAVTNPLVNSYKRLADGMEAPQRVNWGFGDRSALIRIPAAEGEYCRMELRSPDPACNPYLAFALIIAAGLEGMEEKRALLPAVAEGGLGDPLPMTLKEAVEAMAADPLVAQVLGEDTAKRYERAKREEWQCSIRMVNPWEIDAYRMKY</sequence>
<accession>A0A1H3JI95</accession>
<keyword evidence="5" id="KW-0067">ATP-binding</keyword>
<evidence type="ECO:0000256" key="6">
    <source>
        <dbReference type="ARBA" id="ARBA00022842"/>
    </source>
</evidence>
<dbReference type="Proteomes" id="UP000199652">
    <property type="component" value="Unassembled WGS sequence"/>
</dbReference>
<dbReference type="InterPro" id="IPR027303">
    <property type="entry name" value="Gln_synth_gly_rich_site"/>
</dbReference>
<comment type="cofactor">
    <cofactor evidence="1">
        <name>Mg(2+)</name>
        <dbReference type="ChEBI" id="CHEBI:18420"/>
    </cofactor>
</comment>
<comment type="similarity">
    <text evidence="2 7 8">Belongs to the glutamine synthetase family.</text>
</comment>
<keyword evidence="4" id="KW-0547">Nucleotide-binding</keyword>
<dbReference type="STRING" id="1528.SAMN04488579_13017"/>
<dbReference type="EMBL" id="FNOU01000030">
    <property type="protein sequence ID" value="SDY39299.1"/>
    <property type="molecule type" value="Genomic_DNA"/>
</dbReference>
<reference evidence="12" key="1">
    <citation type="submission" date="2016-10" db="EMBL/GenBank/DDBJ databases">
        <authorList>
            <person name="Varghese N."/>
            <person name="Submissions S."/>
        </authorList>
    </citation>
    <scope>NUCLEOTIDE SEQUENCE [LARGE SCALE GENOMIC DNA]</scope>
    <source>
        <strain evidence="12">VPI 5359</strain>
    </source>
</reference>
<dbReference type="OrthoDB" id="9807095at2"/>
<feature type="domain" description="GS beta-grasp" evidence="9">
    <location>
        <begin position="17"/>
        <end position="102"/>
    </location>
</feature>
<evidence type="ECO:0000256" key="8">
    <source>
        <dbReference type="RuleBase" id="RU000384"/>
    </source>
</evidence>
<evidence type="ECO:0000256" key="5">
    <source>
        <dbReference type="ARBA" id="ARBA00022840"/>
    </source>
</evidence>
<dbReference type="InterPro" id="IPR008146">
    <property type="entry name" value="Gln_synth_cat_dom"/>
</dbReference>
<evidence type="ECO:0000256" key="7">
    <source>
        <dbReference type="PROSITE-ProRule" id="PRU01330"/>
    </source>
</evidence>